<evidence type="ECO:0000259" key="3">
    <source>
        <dbReference type="Pfam" id="PF02342"/>
    </source>
</evidence>
<evidence type="ECO:0000256" key="2">
    <source>
        <dbReference type="ARBA" id="ARBA00022686"/>
    </source>
</evidence>
<organism evidence="4 5">
    <name type="scientific">Sulfuriferula multivorans</name>
    <dbReference type="NCBI Taxonomy" id="1559896"/>
    <lineage>
        <taxon>Bacteria</taxon>
        <taxon>Pseudomonadati</taxon>
        <taxon>Pseudomonadota</taxon>
        <taxon>Betaproteobacteria</taxon>
        <taxon>Nitrosomonadales</taxon>
        <taxon>Sulfuricellaceae</taxon>
        <taxon>Sulfuriferula</taxon>
    </lineage>
</organism>
<dbReference type="EMBL" id="JAAFGW010000003">
    <property type="protein sequence ID" value="NDP46849.1"/>
    <property type="molecule type" value="Genomic_DNA"/>
</dbReference>
<dbReference type="Proteomes" id="UP000483432">
    <property type="component" value="Unassembled WGS sequence"/>
</dbReference>
<comment type="caution">
    <text evidence="4">The sequence shown here is derived from an EMBL/GenBank/DDBJ whole genome shotgun (WGS) entry which is preliminary data.</text>
</comment>
<sequence length="215" mass="23821">MGVSLKKGQGVSLRKEENDLNTLTMGLGWDVATPKRGLLGSLFGKKEEEYDLDAIAFLLDENRKVVNFGREADGKISLQGGDLVFFNSMKHPSGKVWLTGDNRTGAGDGDDEQIIVKLNELPACYHSIVFMASIYQGKEKGQNFGKIKNCFIRAVDGKNKEIARYDISGDDSYSQYHAITFAEVVRDGNSWKFNAIGTPHTDSSIVDLLRNHLNQ</sequence>
<dbReference type="GO" id="GO:0046690">
    <property type="term" value="P:response to tellurium ion"/>
    <property type="evidence" value="ECO:0007669"/>
    <property type="project" value="UniProtKB-KW"/>
</dbReference>
<evidence type="ECO:0000313" key="4">
    <source>
        <dbReference type="EMBL" id="NDP46849.1"/>
    </source>
</evidence>
<dbReference type="PANTHER" id="PTHR32097:SF4">
    <property type="entry name" value="GENERAL STRESS PROTEIN 16U"/>
    <property type="match status" value="1"/>
</dbReference>
<comment type="similarity">
    <text evidence="1">Belongs to the CAPAB/TerDEXZ family.</text>
</comment>
<gene>
    <name evidence="4" type="ORF">GZ085_00385</name>
</gene>
<dbReference type="Pfam" id="PF02342">
    <property type="entry name" value="TerD"/>
    <property type="match status" value="1"/>
</dbReference>
<feature type="domain" description="TerD" evidence="3">
    <location>
        <begin position="1"/>
        <end position="209"/>
    </location>
</feature>
<dbReference type="AlphaFoldDB" id="A0A7C9P4S4"/>
<dbReference type="CDD" id="cd06974">
    <property type="entry name" value="TerD_like"/>
    <property type="match status" value="1"/>
</dbReference>
<evidence type="ECO:0000313" key="5">
    <source>
        <dbReference type="Proteomes" id="UP000483432"/>
    </source>
</evidence>
<keyword evidence="2" id="KW-0778">Tellurium resistance</keyword>
<proteinExistence type="inferred from homology"/>
<evidence type="ECO:0000256" key="1">
    <source>
        <dbReference type="ARBA" id="ARBA00008775"/>
    </source>
</evidence>
<dbReference type="Gene3D" id="2.60.60.30">
    <property type="entry name" value="sav2460 like domains"/>
    <property type="match status" value="1"/>
</dbReference>
<name>A0A7C9P4S4_9PROT</name>
<dbReference type="PANTHER" id="PTHR32097">
    <property type="entry name" value="CAMP-BINDING PROTEIN 1-RELATED"/>
    <property type="match status" value="1"/>
</dbReference>
<accession>A0A7C9P4S4</accession>
<protein>
    <submittedName>
        <fullName evidence="4">TerD family protein</fullName>
    </submittedName>
</protein>
<dbReference type="InterPro" id="IPR003325">
    <property type="entry name" value="TerD"/>
</dbReference>
<reference evidence="4 5" key="1">
    <citation type="submission" date="2019-09" db="EMBL/GenBank/DDBJ databases">
        <title>H2 Metabolism Revealed by Metagenomic Analysis in Subglacial Sediment of East Antarctica.</title>
        <authorList>
            <person name="Yang Z."/>
            <person name="Zhang Y."/>
            <person name="Lv Y."/>
            <person name="Yan W."/>
            <person name="Xiao X."/>
            <person name="Sun B."/>
            <person name="Ma H."/>
        </authorList>
    </citation>
    <scope>NUCLEOTIDE SEQUENCE [LARGE SCALE GENOMIC DNA]</scope>
    <source>
        <strain evidence="4">Bin2_2</strain>
    </source>
</reference>
<dbReference type="InterPro" id="IPR051324">
    <property type="entry name" value="Stress/Tellurium_Resist"/>
</dbReference>